<feature type="compositionally biased region" description="Basic residues" evidence="1">
    <location>
        <begin position="326"/>
        <end position="341"/>
    </location>
</feature>
<evidence type="ECO:0000259" key="2">
    <source>
        <dbReference type="SMART" id="SM00382"/>
    </source>
</evidence>
<dbReference type="InterPro" id="IPR003959">
    <property type="entry name" value="ATPase_AAA_core"/>
</dbReference>
<feature type="domain" description="AAA+ ATPase" evidence="2">
    <location>
        <begin position="31"/>
        <end position="158"/>
    </location>
</feature>
<dbReference type="InterPro" id="IPR003593">
    <property type="entry name" value="AAA+_ATPase"/>
</dbReference>
<evidence type="ECO:0000313" key="4">
    <source>
        <dbReference type="Proteomes" id="UP000799291"/>
    </source>
</evidence>
<dbReference type="Proteomes" id="UP000799291">
    <property type="component" value="Unassembled WGS sequence"/>
</dbReference>
<dbReference type="AlphaFoldDB" id="A0A6G1IL77"/>
<dbReference type="SMART" id="SM00382">
    <property type="entry name" value="AAA"/>
    <property type="match status" value="1"/>
</dbReference>
<protein>
    <submittedName>
        <fullName evidence="3">P-loop containing nucleoside triphosphate hydrolase protein</fullName>
    </submittedName>
</protein>
<dbReference type="InterPro" id="IPR027417">
    <property type="entry name" value="P-loop_NTPase"/>
</dbReference>
<evidence type="ECO:0000256" key="1">
    <source>
        <dbReference type="SAM" id="MobiDB-lite"/>
    </source>
</evidence>
<keyword evidence="4" id="KW-1185">Reference proteome</keyword>
<dbReference type="EMBL" id="MU005608">
    <property type="protein sequence ID" value="KAF2678848.1"/>
    <property type="molecule type" value="Genomic_DNA"/>
</dbReference>
<dbReference type="PANTHER" id="PTHR46411">
    <property type="entry name" value="FAMILY ATPASE, PUTATIVE-RELATED"/>
    <property type="match status" value="1"/>
</dbReference>
<feature type="compositionally biased region" description="Basic and acidic residues" evidence="1">
    <location>
        <begin position="346"/>
        <end position="374"/>
    </location>
</feature>
<gene>
    <name evidence="3" type="ORF">K458DRAFT_375963</name>
</gene>
<organism evidence="3 4">
    <name type="scientific">Lentithecium fluviatile CBS 122367</name>
    <dbReference type="NCBI Taxonomy" id="1168545"/>
    <lineage>
        <taxon>Eukaryota</taxon>
        <taxon>Fungi</taxon>
        <taxon>Dikarya</taxon>
        <taxon>Ascomycota</taxon>
        <taxon>Pezizomycotina</taxon>
        <taxon>Dothideomycetes</taxon>
        <taxon>Pleosporomycetidae</taxon>
        <taxon>Pleosporales</taxon>
        <taxon>Massarineae</taxon>
        <taxon>Lentitheciaceae</taxon>
        <taxon>Lentithecium</taxon>
    </lineage>
</organism>
<dbReference type="GO" id="GO:0005524">
    <property type="term" value="F:ATP binding"/>
    <property type="evidence" value="ECO:0007669"/>
    <property type="project" value="InterPro"/>
</dbReference>
<feature type="compositionally biased region" description="Low complexity" evidence="1">
    <location>
        <begin position="309"/>
        <end position="320"/>
    </location>
</feature>
<evidence type="ECO:0000313" key="3">
    <source>
        <dbReference type="EMBL" id="KAF2678848.1"/>
    </source>
</evidence>
<dbReference type="Gene3D" id="3.40.50.300">
    <property type="entry name" value="P-loop containing nucleotide triphosphate hydrolases"/>
    <property type="match status" value="1"/>
</dbReference>
<dbReference type="Pfam" id="PF00004">
    <property type="entry name" value="AAA"/>
    <property type="match status" value="1"/>
</dbReference>
<accession>A0A6G1IL77</accession>
<dbReference type="Pfam" id="PF23232">
    <property type="entry name" value="AAA_lid_13"/>
    <property type="match status" value="1"/>
</dbReference>
<feature type="compositionally biased region" description="Low complexity" evidence="1">
    <location>
        <begin position="392"/>
        <end position="406"/>
    </location>
</feature>
<reference evidence="3" key="1">
    <citation type="journal article" date="2020" name="Stud. Mycol.">
        <title>101 Dothideomycetes genomes: a test case for predicting lifestyles and emergence of pathogens.</title>
        <authorList>
            <person name="Haridas S."/>
            <person name="Albert R."/>
            <person name="Binder M."/>
            <person name="Bloem J."/>
            <person name="Labutti K."/>
            <person name="Salamov A."/>
            <person name="Andreopoulos B."/>
            <person name="Baker S."/>
            <person name="Barry K."/>
            <person name="Bills G."/>
            <person name="Bluhm B."/>
            <person name="Cannon C."/>
            <person name="Castanera R."/>
            <person name="Culley D."/>
            <person name="Daum C."/>
            <person name="Ezra D."/>
            <person name="Gonzalez J."/>
            <person name="Henrissat B."/>
            <person name="Kuo A."/>
            <person name="Liang C."/>
            <person name="Lipzen A."/>
            <person name="Lutzoni F."/>
            <person name="Magnuson J."/>
            <person name="Mondo S."/>
            <person name="Nolan M."/>
            <person name="Ohm R."/>
            <person name="Pangilinan J."/>
            <person name="Park H.-J."/>
            <person name="Ramirez L."/>
            <person name="Alfaro M."/>
            <person name="Sun H."/>
            <person name="Tritt A."/>
            <person name="Yoshinaga Y."/>
            <person name="Zwiers L.-H."/>
            <person name="Turgeon B."/>
            <person name="Goodwin S."/>
            <person name="Spatafora J."/>
            <person name="Crous P."/>
            <person name="Grigoriev I."/>
        </authorList>
    </citation>
    <scope>NUCLEOTIDE SEQUENCE</scope>
    <source>
        <strain evidence="3">CBS 122367</strain>
    </source>
</reference>
<dbReference type="GO" id="GO:0016887">
    <property type="term" value="F:ATP hydrolysis activity"/>
    <property type="evidence" value="ECO:0007669"/>
    <property type="project" value="InterPro"/>
</dbReference>
<sequence length="406" mass="45623">MVETHSAGGTTPESTSKPAGREIGLVQGKGKGCIILLHGVPGVGKTSTAECVAAYTKRPLFPITCGDIGYEPEQVEKNLQKLFKLAHKWGCVLLIDEADVFLAERDKADVKRNGLVSVFLRILEYYSGILFLTTNRVGAFDDAFRSRIHLTLYYPKLDEEQSYQVWNMNIKRVERVSKQRVKDGFPKIKIHKDRILRFAELNYGSLQWNGRQIQNAFQTALALAQFKVRKTPDKRPEIIVEHFETIAKASIQFDFYLKEVHLGDEAKNAKMKGVRADNWSSHTVRKVQLPPGTKSKHAVVVEDEEENSADNTSESSSVESSEIERKRSRKKAKAKAKRKAKQTASDNEKVVTPRDGKLKLKSSKKAEAESSKAGERRRKDKLKKREKEVETSSETSSGSSAPDSDE</sequence>
<feature type="compositionally biased region" description="Polar residues" evidence="1">
    <location>
        <begin position="7"/>
        <end position="17"/>
    </location>
</feature>
<feature type="region of interest" description="Disordered" evidence="1">
    <location>
        <begin position="282"/>
        <end position="406"/>
    </location>
</feature>
<dbReference type="CDD" id="cd19481">
    <property type="entry name" value="RecA-like_protease"/>
    <property type="match status" value="1"/>
</dbReference>
<dbReference type="InterPro" id="IPR056599">
    <property type="entry name" value="AAA_lid_fung"/>
</dbReference>
<keyword evidence="3" id="KW-0378">Hydrolase</keyword>
<dbReference type="PANTHER" id="PTHR46411:SF2">
    <property type="entry name" value="AAA+ ATPASE DOMAIN-CONTAINING PROTEIN"/>
    <property type="match status" value="1"/>
</dbReference>
<feature type="region of interest" description="Disordered" evidence="1">
    <location>
        <begin position="1"/>
        <end position="21"/>
    </location>
</feature>
<name>A0A6G1IL77_9PLEO</name>
<dbReference type="OrthoDB" id="10042665at2759"/>
<dbReference type="SUPFAM" id="SSF52540">
    <property type="entry name" value="P-loop containing nucleoside triphosphate hydrolases"/>
    <property type="match status" value="1"/>
</dbReference>
<proteinExistence type="predicted"/>